<accession>A0A9P9DAY0</accession>
<organism evidence="2 3">
    <name type="scientific">Dactylonectria estremocensis</name>
    <dbReference type="NCBI Taxonomy" id="1079267"/>
    <lineage>
        <taxon>Eukaryota</taxon>
        <taxon>Fungi</taxon>
        <taxon>Dikarya</taxon>
        <taxon>Ascomycota</taxon>
        <taxon>Pezizomycotina</taxon>
        <taxon>Sordariomycetes</taxon>
        <taxon>Hypocreomycetidae</taxon>
        <taxon>Hypocreales</taxon>
        <taxon>Nectriaceae</taxon>
        <taxon>Dactylonectria</taxon>
    </lineage>
</organism>
<protein>
    <submittedName>
        <fullName evidence="2">Uncharacterized protein</fullName>
    </submittedName>
</protein>
<dbReference type="Proteomes" id="UP000717696">
    <property type="component" value="Unassembled WGS sequence"/>
</dbReference>
<evidence type="ECO:0000313" key="2">
    <source>
        <dbReference type="EMBL" id="KAH7115496.1"/>
    </source>
</evidence>
<keyword evidence="3" id="KW-1185">Reference proteome</keyword>
<reference evidence="2" key="1">
    <citation type="journal article" date="2021" name="Nat. Commun.">
        <title>Genetic determinants of endophytism in the Arabidopsis root mycobiome.</title>
        <authorList>
            <person name="Mesny F."/>
            <person name="Miyauchi S."/>
            <person name="Thiergart T."/>
            <person name="Pickel B."/>
            <person name="Atanasova L."/>
            <person name="Karlsson M."/>
            <person name="Huettel B."/>
            <person name="Barry K.W."/>
            <person name="Haridas S."/>
            <person name="Chen C."/>
            <person name="Bauer D."/>
            <person name="Andreopoulos W."/>
            <person name="Pangilinan J."/>
            <person name="LaButti K."/>
            <person name="Riley R."/>
            <person name="Lipzen A."/>
            <person name="Clum A."/>
            <person name="Drula E."/>
            <person name="Henrissat B."/>
            <person name="Kohler A."/>
            <person name="Grigoriev I.V."/>
            <person name="Martin F.M."/>
            <person name="Hacquard S."/>
        </authorList>
    </citation>
    <scope>NUCLEOTIDE SEQUENCE</scope>
    <source>
        <strain evidence="2">MPI-CAGE-AT-0021</strain>
    </source>
</reference>
<evidence type="ECO:0000256" key="1">
    <source>
        <dbReference type="SAM" id="MobiDB-lite"/>
    </source>
</evidence>
<feature type="region of interest" description="Disordered" evidence="1">
    <location>
        <begin position="141"/>
        <end position="164"/>
    </location>
</feature>
<sequence>MSVSAAPSRHNSIPGTRGASPQRQLLFETPQGQDHRTSGRGSEDAVARVLSKGAPQLSLGAHASPSPPLGPITRRHAHRQAMLRLVQYDDNNSSEAGSESQGSESHLHRANLRCDKDYCPSHTEAKVIGLRTPFNDAVRQATEGWSDSSAIGEECERQARRLTT</sequence>
<comment type="caution">
    <text evidence="2">The sequence shown here is derived from an EMBL/GenBank/DDBJ whole genome shotgun (WGS) entry which is preliminary data.</text>
</comment>
<feature type="region of interest" description="Disordered" evidence="1">
    <location>
        <begin position="1"/>
        <end position="108"/>
    </location>
</feature>
<feature type="compositionally biased region" description="Basic and acidic residues" evidence="1">
    <location>
        <begin position="33"/>
        <end position="46"/>
    </location>
</feature>
<feature type="compositionally biased region" description="Low complexity" evidence="1">
    <location>
        <begin position="93"/>
        <end position="104"/>
    </location>
</feature>
<feature type="compositionally biased region" description="Basic and acidic residues" evidence="1">
    <location>
        <begin position="154"/>
        <end position="164"/>
    </location>
</feature>
<proteinExistence type="predicted"/>
<dbReference type="AlphaFoldDB" id="A0A9P9DAY0"/>
<gene>
    <name evidence="2" type="ORF">B0J13DRAFT_653907</name>
</gene>
<feature type="compositionally biased region" description="Polar residues" evidence="1">
    <location>
        <begin position="1"/>
        <end position="23"/>
    </location>
</feature>
<name>A0A9P9DAY0_9HYPO</name>
<evidence type="ECO:0000313" key="3">
    <source>
        <dbReference type="Proteomes" id="UP000717696"/>
    </source>
</evidence>
<dbReference type="EMBL" id="JAGMUU010000038">
    <property type="protein sequence ID" value="KAH7115496.1"/>
    <property type="molecule type" value="Genomic_DNA"/>
</dbReference>